<gene>
    <name evidence="2" type="ORF">P9847_16730</name>
</gene>
<comment type="caution">
    <text evidence="2">The sequence shown here is derived from an EMBL/GenBank/DDBJ whole genome shotgun (WGS) entry which is preliminary data.</text>
</comment>
<accession>A0ABU6PVP5</accession>
<dbReference type="PROSITE" id="PS51385">
    <property type="entry name" value="YJEF_N"/>
    <property type="match status" value="1"/>
</dbReference>
<reference evidence="2 3" key="1">
    <citation type="submission" date="2023-03" db="EMBL/GenBank/DDBJ databases">
        <title>Bacillus Genome Sequencing.</title>
        <authorList>
            <person name="Dunlap C."/>
        </authorList>
    </citation>
    <scope>NUCLEOTIDE SEQUENCE [LARGE SCALE GENOMIC DNA]</scope>
    <source>
        <strain evidence="2 3">NRS-52</strain>
    </source>
</reference>
<name>A0ABU6PVP5_9BACL</name>
<feature type="non-terminal residue" evidence="2">
    <location>
        <position position="108"/>
    </location>
</feature>
<evidence type="ECO:0000313" key="2">
    <source>
        <dbReference type="EMBL" id="MED5018958.1"/>
    </source>
</evidence>
<dbReference type="Pfam" id="PF03853">
    <property type="entry name" value="YjeF_N"/>
    <property type="match status" value="1"/>
</dbReference>
<feature type="domain" description="YjeF N-terminal" evidence="1">
    <location>
        <begin position="9"/>
        <end position="108"/>
    </location>
</feature>
<dbReference type="Proteomes" id="UP001343257">
    <property type="component" value="Unassembled WGS sequence"/>
</dbReference>
<organism evidence="2 3">
    <name type="scientific">Paenibacillus chibensis</name>
    <dbReference type="NCBI Taxonomy" id="59846"/>
    <lineage>
        <taxon>Bacteria</taxon>
        <taxon>Bacillati</taxon>
        <taxon>Bacillota</taxon>
        <taxon>Bacilli</taxon>
        <taxon>Bacillales</taxon>
        <taxon>Paenibacillaceae</taxon>
        <taxon>Paenibacillus</taxon>
    </lineage>
</organism>
<dbReference type="InterPro" id="IPR036652">
    <property type="entry name" value="YjeF_N_dom_sf"/>
</dbReference>
<dbReference type="EMBL" id="JARTLD010000043">
    <property type="protein sequence ID" value="MED5018958.1"/>
    <property type="molecule type" value="Genomic_DNA"/>
</dbReference>
<dbReference type="InterPro" id="IPR004443">
    <property type="entry name" value="YjeF_N_dom"/>
</dbReference>
<evidence type="ECO:0000259" key="1">
    <source>
        <dbReference type="PROSITE" id="PS51385"/>
    </source>
</evidence>
<proteinExistence type="predicted"/>
<evidence type="ECO:0000313" key="3">
    <source>
        <dbReference type="Proteomes" id="UP001343257"/>
    </source>
</evidence>
<dbReference type="SUPFAM" id="SSF64153">
    <property type="entry name" value="YjeF N-terminal domain-like"/>
    <property type="match status" value="1"/>
</dbReference>
<protein>
    <submittedName>
        <fullName evidence="2">NAD(P)H-hydrate epimerase</fullName>
    </submittedName>
</protein>
<sequence length="108" mass="11675">MYIVTSAQMRELDRRTIEEIGIPSMALMENAGKAIAEEVIRLCRERSGTAAGKLRADTGMAGDLRGVIRADEALTLAHPEREHWLILAGKGNNGGDGLVAARYLREAG</sequence>
<keyword evidence="3" id="KW-1185">Reference proteome</keyword>
<dbReference type="RefSeq" id="WP_328279632.1">
    <property type="nucleotide sequence ID" value="NZ_JARTLD010000043.1"/>
</dbReference>
<dbReference type="Gene3D" id="3.40.50.10260">
    <property type="entry name" value="YjeF N-terminal domain"/>
    <property type="match status" value="1"/>
</dbReference>